<proteinExistence type="predicted"/>
<accession>A0ACC2XIN3</accession>
<sequence length="314" mass="35040">MFLPSLLMGSNPTDRSPPLRSLIKVETIKGACVVLLSILLPKFMDMVASRSNEEDPRPPRIPSAFAPWKDRTEAMYALFLPAMQVGMLLGALLSRLYRIDMANYRRKNPAVELQRDSMPGYLLETEPKIAPKVATEDDAEEGTKMERSTAIRVLSMPEAITTNMVRHLLCPSWYFAAGFLTMLLLLVFAMPALVYHSPIVKAMKEELSKSPAGLVIDDSAWLSSNVLTDISVGYVQMMAMYGALHMVLLSLPILLSVAVVAFVRGESDFVWNYRAEWKPFCMDETPGVSESTRADEKTVAAMLTGVREEEERLI</sequence>
<protein>
    <submittedName>
        <fullName evidence="1">Uncharacterized protein</fullName>
    </submittedName>
</protein>
<gene>
    <name evidence="1" type="ORF">QFC22_001437</name>
</gene>
<name>A0ACC2XIN3_9TREE</name>
<keyword evidence="2" id="KW-1185">Reference proteome</keyword>
<dbReference type="EMBL" id="JASBWU010000003">
    <property type="protein sequence ID" value="KAJ9123241.1"/>
    <property type="molecule type" value="Genomic_DNA"/>
</dbReference>
<evidence type="ECO:0000313" key="2">
    <source>
        <dbReference type="Proteomes" id="UP001243375"/>
    </source>
</evidence>
<dbReference type="Proteomes" id="UP001243375">
    <property type="component" value="Unassembled WGS sequence"/>
</dbReference>
<reference evidence="1" key="1">
    <citation type="submission" date="2023-04" db="EMBL/GenBank/DDBJ databases">
        <title>Draft Genome sequencing of Naganishia species isolated from polar environments using Oxford Nanopore Technology.</title>
        <authorList>
            <person name="Leo P."/>
            <person name="Venkateswaran K."/>
        </authorList>
    </citation>
    <scope>NUCLEOTIDE SEQUENCE</scope>
    <source>
        <strain evidence="1">MNA-CCFEE 5425</strain>
    </source>
</reference>
<comment type="caution">
    <text evidence="1">The sequence shown here is derived from an EMBL/GenBank/DDBJ whole genome shotgun (WGS) entry which is preliminary data.</text>
</comment>
<organism evidence="1 2">
    <name type="scientific">Naganishia vaughanmartiniae</name>
    <dbReference type="NCBI Taxonomy" id="1424756"/>
    <lineage>
        <taxon>Eukaryota</taxon>
        <taxon>Fungi</taxon>
        <taxon>Dikarya</taxon>
        <taxon>Basidiomycota</taxon>
        <taxon>Agaricomycotina</taxon>
        <taxon>Tremellomycetes</taxon>
        <taxon>Filobasidiales</taxon>
        <taxon>Filobasidiaceae</taxon>
        <taxon>Naganishia</taxon>
    </lineage>
</organism>
<evidence type="ECO:0000313" key="1">
    <source>
        <dbReference type="EMBL" id="KAJ9123241.1"/>
    </source>
</evidence>